<dbReference type="EMBL" id="CAJNOQ010033534">
    <property type="protein sequence ID" value="CAF1590473.1"/>
    <property type="molecule type" value="Genomic_DNA"/>
</dbReference>
<dbReference type="PANTHER" id="PTHR47326:SF1">
    <property type="entry name" value="HTH PSQ-TYPE DOMAIN-CONTAINING PROTEIN"/>
    <property type="match status" value="1"/>
</dbReference>
<dbReference type="OrthoDB" id="9981685at2759"/>
<accession>A0A816A345</accession>
<evidence type="ECO:0000313" key="2">
    <source>
        <dbReference type="EMBL" id="CAF4462208.1"/>
    </source>
</evidence>
<evidence type="ECO:0000313" key="1">
    <source>
        <dbReference type="EMBL" id="CAF1590473.1"/>
    </source>
</evidence>
<evidence type="ECO:0008006" key="4">
    <source>
        <dbReference type="Google" id="ProtNLM"/>
    </source>
</evidence>
<dbReference type="Gene3D" id="3.30.420.10">
    <property type="entry name" value="Ribonuclease H-like superfamily/Ribonuclease H"/>
    <property type="match status" value="1"/>
</dbReference>
<reference evidence="1" key="1">
    <citation type="submission" date="2021-02" db="EMBL/GenBank/DDBJ databases">
        <authorList>
            <person name="Nowell W R."/>
        </authorList>
    </citation>
    <scope>NUCLEOTIDE SEQUENCE</scope>
</reference>
<gene>
    <name evidence="1" type="ORF">GPM918_LOCUS41718</name>
    <name evidence="2" type="ORF">SRO942_LOCUS42819</name>
</gene>
<dbReference type="EMBL" id="CAJOBC010099681">
    <property type="protein sequence ID" value="CAF4462208.1"/>
    <property type="molecule type" value="Genomic_DNA"/>
</dbReference>
<proteinExistence type="predicted"/>
<keyword evidence="3" id="KW-1185">Reference proteome</keyword>
<protein>
    <recommendedName>
        <fullName evidence="4">Transposase</fullName>
    </recommendedName>
</protein>
<feature type="non-terminal residue" evidence="1">
    <location>
        <position position="284"/>
    </location>
</feature>
<organism evidence="1 3">
    <name type="scientific">Didymodactylos carnosus</name>
    <dbReference type="NCBI Taxonomy" id="1234261"/>
    <lineage>
        <taxon>Eukaryota</taxon>
        <taxon>Metazoa</taxon>
        <taxon>Spiralia</taxon>
        <taxon>Gnathifera</taxon>
        <taxon>Rotifera</taxon>
        <taxon>Eurotatoria</taxon>
        <taxon>Bdelloidea</taxon>
        <taxon>Philodinida</taxon>
        <taxon>Philodinidae</taxon>
        <taxon>Didymodactylos</taxon>
    </lineage>
</organism>
<dbReference type="Proteomes" id="UP000663829">
    <property type="component" value="Unassembled WGS sequence"/>
</dbReference>
<sequence>CENADGPTKIFHDLNGAINLKTVKRWYEMIVETDSVEPPYSPGRPPIARTKGNIQKVKSRLKRKKRVSIRKLSIELDISKTSVHRILKTDLGYRAYKTTVELLLTDDRKIKRKKFANWIRTNFQKEETMRILFSDEKMFDIDGVYNAQNDRVWALDRAEADKKDGVTPLVILNKGTVKHARYIQEVLPVALKYGNQVCGDDWIFQQDETRPHTHGLTQQWCKDNFPAFIDKDHWPPNRPDLNPLDYIIWDEFVHVINWNKVKSKATLIQELKRAVKKHSRRSCI</sequence>
<dbReference type="GO" id="GO:0003676">
    <property type="term" value="F:nucleic acid binding"/>
    <property type="evidence" value="ECO:0007669"/>
    <property type="project" value="InterPro"/>
</dbReference>
<dbReference type="InterPro" id="IPR036397">
    <property type="entry name" value="RNaseH_sf"/>
</dbReference>
<dbReference type="Proteomes" id="UP000681722">
    <property type="component" value="Unassembled WGS sequence"/>
</dbReference>
<comment type="caution">
    <text evidence="1">The sequence shown here is derived from an EMBL/GenBank/DDBJ whole genome shotgun (WGS) entry which is preliminary data.</text>
</comment>
<evidence type="ECO:0000313" key="3">
    <source>
        <dbReference type="Proteomes" id="UP000663829"/>
    </source>
</evidence>
<dbReference type="PANTHER" id="PTHR47326">
    <property type="entry name" value="TRANSPOSABLE ELEMENT TC3 TRANSPOSASE-LIKE PROTEIN"/>
    <property type="match status" value="1"/>
</dbReference>
<dbReference type="AlphaFoldDB" id="A0A816A345"/>
<name>A0A816A345_9BILA</name>